<gene>
    <name evidence="1" type="ORF">L3Q82_021852</name>
</gene>
<dbReference type="Proteomes" id="UP000831701">
    <property type="component" value="Chromosome 3"/>
</dbReference>
<name>A0ACB8X5U7_9TELE</name>
<evidence type="ECO:0000313" key="1">
    <source>
        <dbReference type="EMBL" id="KAI3375359.1"/>
    </source>
</evidence>
<comment type="caution">
    <text evidence="1">The sequence shown here is derived from an EMBL/GenBank/DDBJ whole genome shotgun (WGS) entry which is preliminary data.</text>
</comment>
<sequence length="1674" mass="189223">AGCCANVTLLSRSSSRTINISVSGLHGVSHRHNSVLGSSSRKSFSLCGGSKVLEKSSLQTPRPAVRVFDGEDNDVTPLPLYRADPAALQVKASRFFVDELSAGSASDQTTATGSFTLPFSRSVLGSSRISSQSTLESMNKEIEDTFSKRDLPINFPDVQVKRDAVKEHVTEDMLKEVIDVYVSETDSFSLLDTASTLLSVDADDAEAVLERNNQYAEVCRNRMGNDKYVDRSMQTLNGAAKNKLVQSDSTVMVDTAMTVTTWDLYTTLISPEQDETVCSPEPERAEHPEAVVDTSRGAERSVSVGSTASTASAASSLREAETFRSSSNAESELQLIMLSEEFQHCLQMMERSILRNTLQPKLAAYRQLPVLEDPDSPVGPGRAEQREEDAEGPPCPGLECLWAFSCELSRGCSVSSMAWNKKQPDLLAVGYGDFESGNQKPGLVCCWSVKNTMWPERVIRCDSAVTSLDFSSNNPSQLAVGMQDGRIAIYNVQSQNNKSCVISSSDCPNKHLGPVWQLRWTQQELSLTREEHAEALISVAADGRISKWFVSNSGLDCIDLMKLKKIHNTKKKAGNKTEKTTESVLSALTPGLCFDFHPIDSSIYLVGTWEGLIHKCSCSNSQQFLETYRKHFCPVNCITWCPQSPDVFLSCSSDWTIQLWKQNQLNPVLSFTSNQRAVYDIKWFPKWATVFGIVNEGQLEIWDLNSSILDPIIVQPAARGVKMVSLLFATDTECVLVGDSDGQVTIYQLKNLSVGKGSQVKLKDKWPSSVYSLGGDCQLCVHIVEPELRLTHSSKKFCWGPMMEPGLQILIQAMASAAVNRKCFIREQNDCRNTCKTRLMSMNLLPQCMLGGFPINLPHSVMTAESPVTAIKEITGTKHHECTLEPFEPCWQDGSSNGDRDTRHRHRAVDMKFTEHLSAHITPEWRKQYIQYEHRHISNKSQRAFAAVRNAASGVLFSVRSVYHFAEITLPYLSSRDPYNNQISAFKEMLYAAQDQAPSIEVRKLLPKLREDIFNKTSGNNHLMLLVFTGLWFLLIFFLAVTDEDTVKRYYAKFEEKFFQTCEKELAKINTFYSEKLAEAQRRFATLQNELQSSLDAQRESWANGRGLRRRKTVFALSQQERCKHRNIKDLQLAFSEFYLSLILLQNYQNLNFTGFRKILKKHDKILETSRGADWRVAHVEVAPFYTCKKITQLISETEALVTTELEGGDRQRAMKRLRVPPLGAAQPAPAWTTFRVGLYCGVFLVLIVTVVITGAVVIRSADVWPMVRIYRGGFLLIEFLFLLGINTYGWRQAGVNHVLIFELNPRNNLSHQHLFEIAGLLGVLWCVSLLSCLFSDSILVPMQANPLALYGLFFLFLINPFKTCYYKSRFWLLKLLFRVVTAPFHRVGFADFWLADQLNSLVVVLMDLEYMICFYSFELEWKKHDGLISSSGKDVCNSYSYGVRAVIQCLPAWFRFIQCLRRYRDTKRAFPHLVNAGKYSTSFFVVTFAALYSTHKAEAHADAQIFFYLYIGCLVVSSCYTLVWDLKMDWGLFDRNAGENTFLREEIVYPHKAYYYSAIVEDVLLRFSWTLTISLTTVSGIHGISDILATILAPMEVFRRFVWNFFRLENEHLNNCGEFRAVRDISVAPLNADDQTLLEQMMDQEDGVRNRQGKKSWKRSYSMSLRRPRLASQ</sequence>
<accession>A0ACB8X5U7</accession>
<protein>
    <submittedName>
        <fullName evidence="1">Uncharacterized protein</fullName>
    </submittedName>
</protein>
<organism evidence="1 2">
    <name type="scientific">Scortum barcoo</name>
    <name type="common">barcoo grunter</name>
    <dbReference type="NCBI Taxonomy" id="214431"/>
    <lineage>
        <taxon>Eukaryota</taxon>
        <taxon>Metazoa</taxon>
        <taxon>Chordata</taxon>
        <taxon>Craniata</taxon>
        <taxon>Vertebrata</taxon>
        <taxon>Euteleostomi</taxon>
        <taxon>Actinopterygii</taxon>
        <taxon>Neopterygii</taxon>
        <taxon>Teleostei</taxon>
        <taxon>Neoteleostei</taxon>
        <taxon>Acanthomorphata</taxon>
        <taxon>Eupercaria</taxon>
        <taxon>Centrarchiformes</taxon>
        <taxon>Terapontoidei</taxon>
        <taxon>Terapontidae</taxon>
        <taxon>Scortum</taxon>
    </lineage>
</organism>
<evidence type="ECO:0000313" key="2">
    <source>
        <dbReference type="Proteomes" id="UP000831701"/>
    </source>
</evidence>
<proteinExistence type="predicted"/>
<keyword evidence="2" id="KW-1185">Reference proteome</keyword>
<dbReference type="EMBL" id="CM041533">
    <property type="protein sequence ID" value="KAI3375359.1"/>
    <property type="molecule type" value="Genomic_DNA"/>
</dbReference>
<reference evidence="1" key="1">
    <citation type="submission" date="2022-04" db="EMBL/GenBank/DDBJ databases">
        <title>Jade perch genome.</title>
        <authorList>
            <person name="Chao B."/>
        </authorList>
    </citation>
    <scope>NUCLEOTIDE SEQUENCE</scope>
    <source>
        <strain evidence="1">CB-2022</strain>
    </source>
</reference>
<feature type="non-terminal residue" evidence="1">
    <location>
        <position position="1"/>
    </location>
</feature>